<keyword evidence="6 12" id="KW-0067">ATP-binding</keyword>
<dbReference type="InterPro" id="IPR039421">
    <property type="entry name" value="Type_1_exporter"/>
</dbReference>
<dbReference type="Gene3D" id="3.40.50.300">
    <property type="entry name" value="P-loop containing nucleotide triphosphate hydrolases"/>
    <property type="match status" value="1"/>
</dbReference>
<feature type="transmembrane region" description="Helical" evidence="9">
    <location>
        <begin position="55"/>
        <end position="76"/>
    </location>
</feature>
<evidence type="ECO:0000259" key="11">
    <source>
        <dbReference type="PROSITE" id="PS50929"/>
    </source>
</evidence>
<dbReference type="CDD" id="cd18548">
    <property type="entry name" value="ABC_6TM_Tm287_like"/>
    <property type="match status" value="1"/>
</dbReference>
<evidence type="ECO:0000256" key="4">
    <source>
        <dbReference type="ARBA" id="ARBA00022692"/>
    </source>
</evidence>
<dbReference type="Pfam" id="PF00005">
    <property type="entry name" value="ABC_tran"/>
    <property type="match status" value="1"/>
</dbReference>
<dbReference type="SUPFAM" id="SSF52540">
    <property type="entry name" value="P-loop containing nucleoside triphosphate hydrolases"/>
    <property type="match status" value="1"/>
</dbReference>
<dbReference type="InterPro" id="IPR036640">
    <property type="entry name" value="ABC1_TM_sf"/>
</dbReference>
<feature type="transmembrane region" description="Helical" evidence="9">
    <location>
        <begin position="236"/>
        <end position="259"/>
    </location>
</feature>
<dbReference type="PANTHER" id="PTHR43394:SF1">
    <property type="entry name" value="ATP-BINDING CASSETTE SUB-FAMILY B MEMBER 10, MITOCHONDRIAL"/>
    <property type="match status" value="1"/>
</dbReference>
<dbReference type="Pfam" id="PF00664">
    <property type="entry name" value="ABC_membrane"/>
    <property type="match status" value="1"/>
</dbReference>
<feature type="transmembrane region" description="Helical" evidence="9">
    <location>
        <begin position="271"/>
        <end position="294"/>
    </location>
</feature>
<evidence type="ECO:0000313" key="12">
    <source>
        <dbReference type="EMBL" id="PKY91239.1"/>
    </source>
</evidence>
<name>A0A2I1K6H4_9LACT</name>
<keyword evidence="2" id="KW-0813">Transport</keyword>
<evidence type="ECO:0000256" key="6">
    <source>
        <dbReference type="ARBA" id="ARBA00022840"/>
    </source>
</evidence>
<keyword evidence="3" id="KW-1003">Cell membrane</keyword>
<sequence length="575" mass="63975">MHVWPIILKNWRKEILAFFAKVGEAVLELMVPYVMADIINQGIHAGDAHYVLTHGLLLIFFPIMGYLCALVCQWYASLTMQTVGTTIRHALYQKICQLDLEQIDHQGPQAIVTRVTNDSHNVQEAVAKSLRLASRSPVIVLGAMGMAYWMSPTLSPIFILGGIALAFVFSGITINSNRRFARIQDQLDRLSGQVRENLTGIRVIRAFVNHKREIDRFKKANDHLFKQQIKVGQVQALATPMSLMVVNICIGLIIYFGATLVDNGFFRQGEVIALIAYMNSIFLALSVLVKLLVIMSRGFASAKRLDAFLDLPDKEEVAGLSFDESMPTSGAHVDFKQVTFAYGKHPILKAIDLTMESGQWIGVIGGTGAGKTILVNLLMGFYPVTEGEITLDGQPYASLPLDKIRQQIALVPQKAVLLTGTIRSNLLMANPKASDEDLWQALECAQAADFVREKEAGLDSFVDQGGMNFSGGQRQRLTIARALLNPSRLLILDDSLSALDFATERRIRENLKSLPKTLLVISQRISSIRYADKILVLDHGEMVGFANHQELLDQCETYRAIYYSQYPEEATKDDK</sequence>
<dbReference type="InterPro" id="IPR003593">
    <property type="entry name" value="AAA+_ATPase"/>
</dbReference>
<dbReference type="RefSeq" id="WP_101660467.1">
    <property type="nucleotide sequence ID" value="NZ_PKGZ01000004.1"/>
</dbReference>
<evidence type="ECO:0000259" key="10">
    <source>
        <dbReference type="PROSITE" id="PS50893"/>
    </source>
</evidence>
<dbReference type="PROSITE" id="PS50893">
    <property type="entry name" value="ABC_TRANSPORTER_2"/>
    <property type="match status" value="1"/>
</dbReference>
<keyword evidence="5" id="KW-0547">Nucleotide-binding</keyword>
<dbReference type="EMBL" id="PKGZ01000004">
    <property type="protein sequence ID" value="PKY91239.1"/>
    <property type="molecule type" value="Genomic_DNA"/>
</dbReference>
<keyword evidence="8 9" id="KW-0472">Membrane</keyword>
<reference evidence="12 13" key="1">
    <citation type="submission" date="2017-12" db="EMBL/GenBank/DDBJ databases">
        <title>Phylogenetic diversity of female urinary microbiome.</title>
        <authorList>
            <person name="Thomas-White K."/>
            <person name="Wolfe A.J."/>
        </authorList>
    </citation>
    <scope>NUCLEOTIDE SEQUENCE [LARGE SCALE GENOMIC DNA]</scope>
    <source>
        <strain evidence="12 13">UMB0844</strain>
    </source>
</reference>
<accession>A0A2I1K6H4</accession>
<keyword evidence="7 9" id="KW-1133">Transmembrane helix</keyword>
<dbReference type="InterPro" id="IPR017871">
    <property type="entry name" value="ABC_transporter-like_CS"/>
</dbReference>
<evidence type="ECO:0000256" key="1">
    <source>
        <dbReference type="ARBA" id="ARBA00004651"/>
    </source>
</evidence>
<feature type="domain" description="ABC transmembrane type-1" evidence="11">
    <location>
        <begin position="15"/>
        <end position="297"/>
    </location>
</feature>
<comment type="subcellular location">
    <subcellularLocation>
        <location evidence="1">Cell membrane</location>
        <topology evidence="1">Multi-pass membrane protein</topology>
    </subcellularLocation>
</comment>
<evidence type="ECO:0000256" key="2">
    <source>
        <dbReference type="ARBA" id="ARBA00022448"/>
    </source>
</evidence>
<evidence type="ECO:0000256" key="8">
    <source>
        <dbReference type="ARBA" id="ARBA00023136"/>
    </source>
</evidence>
<dbReference type="InterPro" id="IPR011527">
    <property type="entry name" value="ABC1_TM_dom"/>
</dbReference>
<dbReference type="PROSITE" id="PS50929">
    <property type="entry name" value="ABC_TM1F"/>
    <property type="match status" value="1"/>
</dbReference>
<dbReference type="Gene3D" id="1.20.1560.10">
    <property type="entry name" value="ABC transporter type 1, transmembrane domain"/>
    <property type="match status" value="1"/>
</dbReference>
<dbReference type="GO" id="GO:0005524">
    <property type="term" value="F:ATP binding"/>
    <property type="evidence" value="ECO:0007669"/>
    <property type="project" value="UniProtKB-KW"/>
</dbReference>
<dbReference type="SMART" id="SM00382">
    <property type="entry name" value="AAA"/>
    <property type="match status" value="1"/>
</dbReference>
<feature type="transmembrane region" description="Helical" evidence="9">
    <location>
        <begin position="15"/>
        <end position="35"/>
    </location>
</feature>
<evidence type="ECO:0000256" key="5">
    <source>
        <dbReference type="ARBA" id="ARBA00022741"/>
    </source>
</evidence>
<keyword evidence="13" id="KW-1185">Reference proteome</keyword>
<dbReference type="PANTHER" id="PTHR43394">
    <property type="entry name" value="ATP-DEPENDENT PERMEASE MDL1, MITOCHONDRIAL"/>
    <property type="match status" value="1"/>
</dbReference>
<proteinExistence type="predicted"/>
<keyword evidence="4 9" id="KW-0812">Transmembrane</keyword>
<evidence type="ECO:0000313" key="13">
    <source>
        <dbReference type="Proteomes" id="UP000234775"/>
    </source>
</evidence>
<gene>
    <name evidence="12" type="ORF">CYJ27_05930</name>
</gene>
<protein>
    <submittedName>
        <fullName evidence="12">ABC transporter ATP-binding protein</fullName>
    </submittedName>
</protein>
<dbReference type="AlphaFoldDB" id="A0A2I1K6H4"/>
<dbReference type="GO" id="GO:0016887">
    <property type="term" value="F:ATP hydrolysis activity"/>
    <property type="evidence" value="ECO:0007669"/>
    <property type="project" value="InterPro"/>
</dbReference>
<organism evidence="12 13">
    <name type="scientific">Aerococcus christensenii</name>
    <dbReference type="NCBI Taxonomy" id="87541"/>
    <lineage>
        <taxon>Bacteria</taxon>
        <taxon>Bacillati</taxon>
        <taxon>Bacillota</taxon>
        <taxon>Bacilli</taxon>
        <taxon>Lactobacillales</taxon>
        <taxon>Aerococcaceae</taxon>
        <taxon>Aerococcus</taxon>
    </lineage>
</organism>
<evidence type="ECO:0000256" key="9">
    <source>
        <dbReference type="SAM" id="Phobius"/>
    </source>
</evidence>
<evidence type="ECO:0000256" key="7">
    <source>
        <dbReference type="ARBA" id="ARBA00022989"/>
    </source>
</evidence>
<dbReference type="GO" id="GO:0015421">
    <property type="term" value="F:ABC-type oligopeptide transporter activity"/>
    <property type="evidence" value="ECO:0007669"/>
    <property type="project" value="TreeGrafter"/>
</dbReference>
<dbReference type="SUPFAM" id="SSF90123">
    <property type="entry name" value="ABC transporter transmembrane region"/>
    <property type="match status" value="1"/>
</dbReference>
<feature type="domain" description="ABC transporter" evidence="10">
    <location>
        <begin position="333"/>
        <end position="564"/>
    </location>
</feature>
<dbReference type="PROSITE" id="PS00211">
    <property type="entry name" value="ABC_TRANSPORTER_1"/>
    <property type="match status" value="1"/>
</dbReference>
<dbReference type="FunFam" id="3.40.50.300:FF:000854">
    <property type="entry name" value="Multidrug ABC transporter ATP-binding protein"/>
    <property type="match status" value="1"/>
</dbReference>
<dbReference type="InterPro" id="IPR027417">
    <property type="entry name" value="P-loop_NTPase"/>
</dbReference>
<dbReference type="InterPro" id="IPR003439">
    <property type="entry name" value="ABC_transporter-like_ATP-bd"/>
</dbReference>
<dbReference type="GO" id="GO:0005886">
    <property type="term" value="C:plasma membrane"/>
    <property type="evidence" value="ECO:0007669"/>
    <property type="project" value="UniProtKB-SubCell"/>
</dbReference>
<evidence type="ECO:0000256" key="3">
    <source>
        <dbReference type="ARBA" id="ARBA00022475"/>
    </source>
</evidence>
<feature type="transmembrane region" description="Helical" evidence="9">
    <location>
        <begin position="157"/>
        <end position="174"/>
    </location>
</feature>
<comment type="caution">
    <text evidence="12">The sequence shown here is derived from an EMBL/GenBank/DDBJ whole genome shotgun (WGS) entry which is preliminary data.</text>
</comment>
<dbReference type="Proteomes" id="UP000234775">
    <property type="component" value="Unassembled WGS sequence"/>
</dbReference>